<dbReference type="Proteomes" id="UP001235712">
    <property type="component" value="Unassembled WGS sequence"/>
</dbReference>
<evidence type="ECO:0000313" key="3">
    <source>
        <dbReference type="EMBL" id="MDP9825077.1"/>
    </source>
</evidence>
<evidence type="ECO:0008006" key="5">
    <source>
        <dbReference type="Google" id="ProtNLM"/>
    </source>
</evidence>
<comment type="caution">
    <text evidence="3">The sequence shown here is derived from an EMBL/GenBank/DDBJ whole genome shotgun (WGS) entry which is preliminary data.</text>
</comment>
<reference evidence="3 4" key="1">
    <citation type="submission" date="2023-07" db="EMBL/GenBank/DDBJ databases">
        <title>Sequencing the genomes of 1000 actinobacteria strains.</title>
        <authorList>
            <person name="Klenk H.-P."/>
        </authorList>
    </citation>
    <scope>NUCLEOTIDE SEQUENCE [LARGE SCALE GENOMIC DNA]</scope>
    <source>
        <strain evidence="3 4">DSM 44388</strain>
    </source>
</reference>
<protein>
    <recommendedName>
        <fullName evidence="5">FlgD-like protein</fullName>
    </recommendedName>
</protein>
<dbReference type="RefSeq" id="WP_307238487.1">
    <property type="nucleotide sequence ID" value="NZ_JAUSQZ010000001.1"/>
</dbReference>
<feature type="chain" id="PRO_5046824192" description="FlgD-like protein" evidence="2">
    <location>
        <begin position="31"/>
        <end position="421"/>
    </location>
</feature>
<name>A0ABT9NXT0_9ACTN</name>
<proteinExistence type="predicted"/>
<dbReference type="SUPFAM" id="SSF69322">
    <property type="entry name" value="Tricorn protease domain 2"/>
    <property type="match status" value="1"/>
</dbReference>
<feature type="region of interest" description="Disordered" evidence="1">
    <location>
        <begin position="380"/>
        <end position="421"/>
    </location>
</feature>
<keyword evidence="2" id="KW-0732">Signal</keyword>
<dbReference type="EMBL" id="JAUSQZ010000001">
    <property type="protein sequence ID" value="MDP9825077.1"/>
    <property type="molecule type" value="Genomic_DNA"/>
</dbReference>
<sequence>MTMTRFGVAVRCGVPVLAGLALLPAPSASATTTSPVIRVVALGGGQVLTVEEDWLIGQDVPVRTARGEVRLLDADARDLSRGDETYDDVSVSGIYILTASGKDGFRVRAGAAGRPTRLLPAADDLEHIKQSGRYSLVGGAIYRTEQDGSVGRVSSTGTDDTDLFGEQAVWSDGRGRVWQQPLDGNDRLLVARDAAGPVAVWGRRVAWLGRDGRIRVRSGDERVRVVDAGPGTGRVGLSENVLWWTGDDGRLRVLNLADPRSVPRLTVLRPPYAVDSGFAAGTDTHGYLRVRALPFPRARPELLSSAQESSAARGKPWHGTLDFTKPVQRVRLFIHGQRVGQTVQGRGTVRVSWNGLRADGRPAAPDSCLHWRVEAFGTDGSGAAVDQEGSTSSGDSFLVTPVPRSGCAGAAQSRAQDLGRA</sequence>
<gene>
    <name evidence="3" type="ORF">J2S57_000826</name>
</gene>
<evidence type="ECO:0000256" key="2">
    <source>
        <dbReference type="SAM" id="SignalP"/>
    </source>
</evidence>
<feature type="signal peptide" evidence="2">
    <location>
        <begin position="1"/>
        <end position="30"/>
    </location>
</feature>
<organism evidence="3 4">
    <name type="scientific">Kineosporia succinea</name>
    <dbReference type="NCBI Taxonomy" id="84632"/>
    <lineage>
        <taxon>Bacteria</taxon>
        <taxon>Bacillati</taxon>
        <taxon>Actinomycetota</taxon>
        <taxon>Actinomycetes</taxon>
        <taxon>Kineosporiales</taxon>
        <taxon>Kineosporiaceae</taxon>
        <taxon>Kineosporia</taxon>
    </lineage>
</organism>
<evidence type="ECO:0000256" key="1">
    <source>
        <dbReference type="SAM" id="MobiDB-lite"/>
    </source>
</evidence>
<accession>A0ABT9NXT0</accession>
<keyword evidence="4" id="KW-1185">Reference proteome</keyword>
<evidence type="ECO:0000313" key="4">
    <source>
        <dbReference type="Proteomes" id="UP001235712"/>
    </source>
</evidence>